<dbReference type="AlphaFoldDB" id="A0A9D6V354"/>
<accession>A0A9D6V354</accession>
<evidence type="ECO:0000313" key="1">
    <source>
        <dbReference type="EMBL" id="MBI5251003.1"/>
    </source>
</evidence>
<dbReference type="EMBL" id="JACRDE010000419">
    <property type="protein sequence ID" value="MBI5251003.1"/>
    <property type="molecule type" value="Genomic_DNA"/>
</dbReference>
<reference evidence="1" key="1">
    <citation type="submission" date="2020-07" db="EMBL/GenBank/DDBJ databases">
        <title>Huge and variable diversity of episymbiotic CPR bacteria and DPANN archaea in groundwater ecosystems.</title>
        <authorList>
            <person name="He C.Y."/>
            <person name="Keren R."/>
            <person name="Whittaker M."/>
            <person name="Farag I.F."/>
            <person name="Doudna J."/>
            <person name="Cate J.H.D."/>
            <person name="Banfield J.F."/>
        </authorList>
    </citation>
    <scope>NUCLEOTIDE SEQUENCE</scope>
    <source>
        <strain evidence="1">NC_groundwater_1664_Pr3_B-0.1um_52_9</strain>
    </source>
</reference>
<organism evidence="1 2">
    <name type="scientific">Desulfomonile tiedjei</name>
    <dbReference type="NCBI Taxonomy" id="2358"/>
    <lineage>
        <taxon>Bacteria</taxon>
        <taxon>Pseudomonadati</taxon>
        <taxon>Thermodesulfobacteriota</taxon>
        <taxon>Desulfomonilia</taxon>
        <taxon>Desulfomonilales</taxon>
        <taxon>Desulfomonilaceae</taxon>
        <taxon>Desulfomonile</taxon>
    </lineage>
</organism>
<proteinExistence type="predicted"/>
<protein>
    <submittedName>
        <fullName evidence="1">Uncharacterized protein</fullName>
    </submittedName>
</protein>
<evidence type="ECO:0000313" key="2">
    <source>
        <dbReference type="Proteomes" id="UP000807825"/>
    </source>
</evidence>
<sequence>MIVDKAEISQTGTPSPSVFDQFYGIELTDDLTRGHSVETVTKRHALPPILVQAIKLRDMTDQDKLRELGINHES</sequence>
<dbReference type="Proteomes" id="UP000807825">
    <property type="component" value="Unassembled WGS sequence"/>
</dbReference>
<comment type="caution">
    <text evidence="1">The sequence shown here is derived from an EMBL/GenBank/DDBJ whole genome shotgun (WGS) entry which is preliminary data.</text>
</comment>
<name>A0A9D6V354_9BACT</name>
<gene>
    <name evidence="1" type="ORF">HY912_16055</name>
</gene>